<dbReference type="SMART" id="SM01110">
    <property type="entry name" value="Cutinase"/>
    <property type="match status" value="1"/>
</dbReference>
<dbReference type="AlphaFoldDB" id="A0A6A6XXP2"/>
<dbReference type="SUPFAM" id="SSF53474">
    <property type="entry name" value="alpha/beta-Hydrolases"/>
    <property type="match status" value="1"/>
</dbReference>
<keyword evidence="1" id="KW-0378">Hydrolase</keyword>
<dbReference type="InterPro" id="IPR029058">
    <property type="entry name" value="AB_hydrolase_fold"/>
</dbReference>
<evidence type="ECO:0000313" key="5">
    <source>
        <dbReference type="Proteomes" id="UP000799757"/>
    </source>
</evidence>
<gene>
    <name evidence="4" type="ORF">K505DRAFT_412914</name>
</gene>
<dbReference type="PANTHER" id="PTHR33630">
    <property type="entry name" value="CUTINASE RV1984C-RELATED-RELATED"/>
    <property type="match status" value="1"/>
</dbReference>
<dbReference type="OrthoDB" id="2586582at2759"/>
<dbReference type="Pfam" id="PF01083">
    <property type="entry name" value="Cutinase"/>
    <property type="match status" value="1"/>
</dbReference>
<keyword evidence="5" id="KW-1185">Reference proteome</keyword>
<evidence type="ECO:0000256" key="1">
    <source>
        <dbReference type="ARBA" id="ARBA00022801"/>
    </source>
</evidence>
<keyword evidence="3" id="KW-0732">Signal</keyword>
<keyword evidence="2" id="KW-1015">Disulfide bond</keyword>
<dbReference type="PANTHER" id="PTHR33630:SF10">
    <property type="entry name" value="ACETYLXYLAN ESTERASE"/>
    <property type="match status" value="1"/>
</dbReference>
<protein>
    <submittedName>
        <fullName evidence="4">Carbohydrate esterase family 5 protein</fullName>
    </submittedName>
</protein>
<name>A0A6A6XXP2_9PLEO</name>
<accession>A0A6A6XXP2</accession>
<evidence type="ECO:0000256" key="3">
    <source>
        <dbReference type="SAM" id="SignalP"/>
    </source>
</evidence>
<sequence>MKVTAAAALSLVGLAAAGPVVERQSCPKVYVFGARETTVGPGYGTAGGLVNQVVAAYPGTGAEAIVYPACGGQSSCGGASYESSASQGTAAVVKAVTAYNAKCPSTQIVLIGYSQGGQIMDNALCGGAGATLTGTALAAVKAAIFMGDPHNVAGLPYNVGTCTNKGFAARPSGFQCSPASPSIIKSYCDSTDPYCCNGNDANSHQQYVNKYGSQALTFIKSKITA</sequence>
<organism evidence="4 5">
    <name type="scientific">Melanomma pulvis-pyrius CBS 109.77</name>
    <dbReference type="NCBI Taxonomy" id="1314802"/>
    <lineage>
        <taxon>Eukaryota</taxon>
        <taxon>Fungi</taxon>
        <taxon>Dikarya</taxon>
        <taxon>Ascomycota</taxon>
        <taxon>Pezizomycotina</taxon>
        <taxon>Dothideomycetes</taxon>
        <taxon>Pleosporomycetidae</taxon>
        <taxon>Pleosporales</taxon>
        <taxon>Melanommataceae</taxon>
        <taxon>Melanomma</taxon>
    </lineage>
</organism>
<evidence type="ECO:0000256" key="2">
    <source>
        <dbReference type="ARBA" id="ARBA00023157"/>
    </source>
</evidence>
<dbReference type="Proteomes" id="UP000799757">
    <property type="component" value="Unassembled WGS sequence"/>
</dbReference>
<reference evidence="4" key="1">
    <citation type="journal article" date="2020" name="Stud. Mycol.">
        <title>101 Dothideomycetes genomes: a test case for predicting lifestyles and emergence of pathogens.</title>
        <authorList>
            <person name="Haridas S."/>
            <person name="Albert R."/>
            <person name="Binder M."/>
            <person name="Bloem J."/>
            <person name="Labutti K."/>
            <person name="Salamov A."/>
            <person name="Andreopoulos B."/>
            <person name="Baker S."/>
            <person name="Barry K."/>
            <person name="Bills G."/>
            <person name="Bluhm B."/>
            <person name="Cannon C."/>
            <person name="Castanera R."/>
            <person name="Culley D."/>
            <person name="Daum C."/>
            <person name="Ezra D."/>
            <person name="Gonzalez J."/>
            <person name="Henrissat B."/>
            <person name="Kuo A."/>
            <person name="Liang C."/>
            <person name="Lipzen A."/>
            <person name="Lutzoni F."/>
            <person name="Magnuson J."/>
            <person name="Mondo S."/>
            <person name="Nolan M."/>
            <person name="Ohm R."/>
            <person name="Pangilinan J."/>
            <person name="Park H.-J."/>
            <person name="Ramirez L."/>
            <person name="Alfaro M."/>
            <person name="Sun H."/>
            <person name="Tritt A."/>
            <person name="Yoshinaga Y."/>
            <person name="Zwiers L.-H."/>
            <person name="Turgeon B."/>
            <person name="Goodwin S."/>
            <person name="Spatafora J."/>
            <person name="Crous P."/>
            <person name="Grigoriev I."/>
        </authorList>
    </citation>
    <scope>NUCLEOTIDE SEQUENCE</scope>
    <source>
        <strain evidence="4">CBS 109.77</strain>
    </source>
</reference>
<dbReference type="GO" id="GO:0052689">
    <property type="term" value="F:carboxylic ester hydrolase activity"/>
    <property type="evidence" value="ECO:0007669"/>
    <property type="project" value="UniProtKB-ARBA"/>
</dbReference>
<feature type="chain" id="PRO_5025693038" evidence="3">
    <location>
        <begin position="18"/>
        <end position="225"/>
    </location>
</feature>
<dbReference type="InterPro" id="IPR000675">
    <property type="entry name" value="Cutinase/axe"/>
</dbReference>
<dbReference type="Gene3D" id="3.40.50.1820">
    <property type="entry name" value="alpha/beta hydrolase"/>
    <property type="match status" value="1"/>
</dbReference>
<evidence type="ECO:0000313" key="4">
    <source>
        <dbReference type="EMBL" id="KAF2800514.1"/>
    </source>
</evidence>
<feature type="signal peptide" evidence="3">
    <location>
        <begin position="1"/>
        <end position="17"/>
    </location>
</feature>
<dbReference type="EMBL" id="MU001746">
    <property type="protein sequence ID" value="KAF2800514.1"/>
    <property type="molecule type" value="Genomic_DNA"/>
</dbReference>
<proteinExistence type="predicted"/>